<protein>
    <submittedName>
        <fullName evidence="1">Uncharacterized protein</fullName>
    </submittedName>
</protein>
<keyword evidence="2" id="KW-1185">Reference proteome</keyword>
<dbReference type="EMBL" id="CAJVCH010084091">
    <property type="protein sequence ID" value="CAG7721888.1"/>
    <property type="molecule type" value="Genomic_DNA"/>
</dbReference>
<dbReference type="AlphaFoldDB" id="A0A8J2JLI9"/>
<feature type="non-terminal residue" evidence="1">
    <location>
        <position position="1"/>
    </location>
</feature>
<feature type="non-terminal residue" evidence="1">
    <location>
        <position position="38"/>
    </location>
</feature>
<comment type="caution">
    <text evidence="1">The sequence shown here is derived from an EMBL/GenBank/DDBJ whole genome shotgun (WGS) entry which is preliminary data.</text>
</comment>
<dbReference type="Proteomes" id="UP000708208">
    <property type="component" value="Unassembled WGS sequence"/>
</dbReference>
<reference evidence="1" key="1">
    <citation type="submission" date="2021-06" db="EMBL/GenBank/DDBJ databases">
        <authorList>
            <person name="Hodson N. C."/>
            <person name="Mongue J. A."/>
            <person name="Jaron S. K."/>
        </authorList>
    </citation>
    <scope>NUCLEOTIDE SEQUENCE</scope>
</reference>
<gene>
    <name evidence="1" type="ORF">AFUS01_LOCUS11074</name>
</gene>
<evidence type="ECO:0000313" key="1">
    <source>
        <dbReference type="EMBL" id="CAG7721888.1"/>
    </source>
</evidence>
<accession>A0A8J2JLI9</accession>
<name>A0A8J2JLI9_9HEXA</name>
<organism evidence="1 2">
    <name type="scientific">Allacma fusca</name>
    <dbReference type="NCBI Taxonomy" id="39272"/>
    <lineage>
        <taxon>Eukaryota</taxon>
        <taxon>Metazoa</taxon>
        <taxon>Ecdysozoa</taxon>
        <taxon>Arthropoda</taxon>
        <taxon>Hexapoda</taxon>
        <taxon>Collembola</taxon>
        <taxon>Symphypleona</taxon>
        <taxon>Sminthuridae</taxon>
        <taxon>Allacma</taxon>
    </lineage>
</organism>
<evidence type="ECO:0000313" key="2">
    <source>
        <dbReference type="Proteomes" id="UP000708208"/>
    </source>
</evidence>
<sequence>ATAVSNANNLIAGAVDQGISDVVSALLQGARNLQSVLT</sequence>
<proteinExistence type="predicted"/>